<name>A0A9J7XQY6_CYPCA</name>
<evidence type="ECO:0000313" key="1">
    <source>
        <dbReference type="Ensembl" id="ENSCCRP00000110227.1"/>
    </source>
</evidence>
<dbReference type="AlphaFoldDB" id="A0A9J7XQY6"/>
<protein>
    <submittedName>
        <fullName evidence="1">Uncharacterized protein</fullName>
    </submittedName>
</protein>
<reference evidence="1" key="1">
    <citation type="submission" date="2025-08" db="UniProtKB">
        <authorList>
            <consortium name="Ensembl"/>
        </authorList>
    </citation>
    <scope>IDENTIFICATION</scope>
</reference>
<dbReference type="Proteomes" id="UP001108240">
    <property type="component" value="Unplaced"/>
</dbReference>
<proteinExistence type="predicted"/>
<dbReference type="Ensembl" id="ENSCCRT00000122470.1">
    <property type="protein sequence ID" value="ENSCCRP00000110227.1"/>
    <property type="gene ID" value="ENSCCRG00000056989.1"/>
</dbReference>
<evidence type="ECO:0000313" key="2">
    <source>
        <dbReference type="Proteomes" id="UP001108240"/>
    </source>
</evidence>
<organism evidence="1 2">
    <name type="scientific">Cyprinus carpio carpio</name>
    <dbReference type="NCBI Taxonomy" id="630221"/>
    <lineage>
        <taxon>Eukaryota</taxon>
        <taxon>Metazoa</taxon>
        <taxon>Chordata</taxon>
        <taxon>Craniata</taxon>
        <taxon>Vertebrata</taxon>
        <taxon>Euteleostomi</taxon>
        <taxon>Actinopterygii</taxon>
        <taxon>Neopterygii</taxon>
        <taxon>Teleostei</taxon>
        <taxon>Ostariophysi</taxon>
        <taxon>Cypriniformes</taxon>
        <taxon>Cyprinidae</taxon>
        <taxon>Cyprininae</taxon>
        <taxon>Cyprinus</taxon>
    </lineage>
</organism>
<dbReference type="GeneTree" id="ENSGT01060000253464"/>
<keyword evidence="2" id="KW-1185">Reference proteome</keyword>
<sequence>MFAYVRFIDDNIRQIVPLDHIKDFCPQDVKDFEIKKKYHILWKKSPEDQGQYYKAQILKLAGRILKLYLLNISNVNHFILSTFLYKICCIARNVGIIVPATKYSDNNHQNLHW</sequence>
<accession>A0A9J7XQY6</accession>
<reference evidence="1" key="2">
    <citation type="submission" date="2025-09" db="UniProtKB">
        <authorList>
            <consortium name="Ensembl"/>
        </authorList>
    </citation>
    <scope>IDENTIFICATION</scope>
</reference>